<dbReference type="InterPro" id="IPR003736">
    <property type="entry name" value="PAAI_dom"/>
</dbReference>
<dbReference type="PANTHER" id="PTHR21660:SF1">
    <property type="entry name" value="ACYL-COENZYME A THIOESTERASE 13"/>
    <property type="match status" value="1"/>
</dbReference>
<dbReference type="GO" id="GO:0047617">
    <property type="term" value="F:fatty acyl-CoA hydrolase activity"/>
    <property type="evidence" value="ECO:0007669"/>
    <property type="project" value="InterPro"/>
</dbReference>
<dbReference type="InterPro" id="IPR039298">
    <property type="entry name" value="ACOT13"/>
</dbReference>
<dbReference type="Pfam" id="PF03061">
    <property type="entry name" value="4HBT"/>
    <property type="match status" value="1"/>
</dbReference>
<evidence type="ECO:0000256" key="1">
    <source>
        <dbReference type="ARBA" id="ARBA00008324"/>
    </source>
</evidence>
<dbReference type="NCBIfam" id="TIGR00369">
    <property type="entry name" value="unchar_dom_1"/>
    <property type="match status" value="1"/>
</dbReference>
<dbReference type="EMBL" id="AJLR01000040">
    <property type="protein sequence ID" value="EKN68294.1"/>
    <property type="molecule type" value="Genomic_DNA"/>
</dbReference>
<accession>K6DIZ2</accession>
<dbReference type="InterPro" id="IPR006683">
    <property type="entry name" value="Thioestr_dom"/>
</dbReference>
<keyword evidence="2" id="KW-0378">Hydrolase</keyword>
<proteinExistence type="inferred from homology"/>
<dbReference type="SUPFAM" id="SSF54637">
    <property type="entry name" value="Thioesterase/thiol ester dehydrase-isomerase"/>
    <property type="match status" value="1"/>
</dbReference>
<dbReference type="Proteomes" id="UP000006315">
    <property type="component" value="Unassembled WGS sequence"/>
</dbReference>
<evidence type="ECO:0000313" key="5">
    <source>
        <dbReference type="Proteomes" id="UP000006315"/>
    </source>
</evidence>
<sequence>MNKEIVNEKFKNAIDSCESGYGKYFLSKLFDLDISYTEDTCTVEFDVEDFMYNPMEVLHGGVIAFVLDVSMGHLCKKVIGAAVTVEMKVQYMKAVKTGKLTCTAEFLKKGRNISFLETKMIDGDGNIVALATGTFAKVKQQ</sequence>
<comment type="caution">
    <text evidence="4">The sequence shown here is derived from an EMBL/GenBank/DDBJ whole genome shotgun (WGS) entry which is preliminary data.</text>
</comment>
<name>K6DIZ2_SCHAZ</name>
<keyword evidence="5" id="KW-1185">Reference proteome</keyword>
<evidence type="ECO:0000313" key="4">
    <source>
        <dbReference type="EMBL" id="EKN68294.1"/>
    </source>
</evidence>
<dbReference type="GeneID" id="89470989"/>
<feature type="domain" description="Thioesterase" evidence="3">
    <location>
        <begin position="56"/>
        <end position="128"/>
    </location>
</feature>
<protein>
    <recommendedName>
        <fullName evidence="3">Thioesterase domain-containing protein</fullName>
    </recommendedName>
</protein>
<gene>
    <name evidence="4" type="ORF">BAZO_04610</name>
</gene>
<evidence type="ECO:0000256" key="2">
    <source>
        <dbReference type="ARBA" id="ARBA00022801"/>
    </source>
</evidence>
<comment type="similarity">
    <text evidence="1">Belongs to the thioesterase PaaI family.</text>
</comment>
<dbReference type="PANTHER" id="PTHR21660">
    <property type="entry name" value="THIOESTERASE SUPERFAMILY MEMBER-RELATED"/>
    <property type="match status" value="1"/>
</dbReference>
<evidence type="ECO:0000259" key="3">
    <source>
        <dbReference type="Pfam" id="PF03061"/>
    </source>
</evidence>
<organism evidence="4 5">
    <name type="scientific">Schinkia azotoformans LMG 9581</name>
    <dbReference type="NCBI Taxonomy" id="1131731"/>
    <lineage>
        <taxon>Bacteria</taxon>
        <taxon>Bacillati</taxon>
        <taxon>Bacillota</taxon>
        <taxon>Bacilli</taxon>
        <taxon>Bacillales</taxon>
        <taxon>Bacillaceae</taxon>
        <taxon>Calidifontibacillus/Schinkia group</taxon>
        <taxon>Schinkia</taxon>
    </lineage>
</organism>
<dbReference type="PATRIC" id="fig|1131731.3.peg.961"/>
<dbReference type="STRING" id="1131731.BAZO_04610"/>
<dbReference type="Gene3D" id="3.10.129.10">
    <property type="entry name" value="Hotdog Thioesterase"/>
    <property type="match status" value="1"/>
</dbReference>
<dbReference type="InterPro" id="IPR029069">
    <property type="entry name" value="HotDog_dom_sf"/>
</dbReference>
<dbReference type="RefSeq" id="WP_003330114.1">
    <property type="nucleotide sequence ID" value="NZ_AJLR01000040.1"/>
</dbReference>
<dbReference type="AlphaFoldDB" id="K6DIZ2"/>
<reference evidence="4 5" key="1">
    <citation type="journal article" date="2012" name="Front. Microbiol.">
        <title>Redundancy and modularity in membrane-associated dissimilatory nitrate reduction in Bacillus.</title>
        <authorList>
            <person name="Heylen K."/>
            <person name="Keltjens J."/>
        </authorList>
    </citation>
    <scope>NUCLEOTIDE SEQUENCE [LARGE SCALE GENOMIC DNA]</scope>
    <source>
        <strain evidence="4 5">LMG 9581</strain>
    </source>
</reference>
<dbReference type="CDD" id="cd03443">
    <property type="entry name" value="PaaI_thioesterase"/>
    <property type="match status" value="1"/>
</dbReference>